<name>A0A9Q1BX06_HOLLE</name>
<dbReference type="Proteomes" id="UP001152320">
    <property type="component" value="Chromosome 10"/>
</dbReference>
<keyword evidence="2" id="KW-1185">Reference proteome</keyword>
<dbReference type="AlphaFoldDB" id="A0A9Q1BX06"/>
<reference evidence="1" key="1">
    <citation type="submission" date="2021-10" db="EMBL/GenBank/DDBJ databases">
        <title>Tropical sea cucumber genome reveals ecological adaptation and Cuvierian tubules defense mechanism.</title>
        <authorList>
            <person name="Chen T."/>
        </authorList>
    </citation>
    <scope>NUCLEOTIDE SEQUENCE</scope>
    <source>
        <strain evidence="1">Nanhai2018</strain>
        <tissue evidence="1">Muscle</tissue>
    </source>
</reference>
<proteinExistence type="predicted"/>
<evidence type="ECO:0000313" key="1">
    <source>
        <dbReference type="EMBL" id="KAJ8034190.1"/>
    </source>
</evidence>
<protein>
    <submittedName>
        <fullName evidence="1">Uncharacterized protein</fullName>
    </submittedName>
</protein>
<comment type="caution">
    <text evidence="1">The sequence shown here is derived from an EMBL/GenBank/DDBJ whole genome shotgun (WGS) entry which is preliminary data.</text>
</comment>
<sequence length="87" mass="9826">MDTLRKGHKVLERTILYYCTWGIGNHLVSTFRRFEPATENSGTKRSLMAEGVIKLFSLYTKRCKNPPGYFCNASKTAPAISPSLNLK</sequence>
<accession>A0A9Q1BX06</accession>
<gene>
    <name evidence="1" type="ORF">HOLleu_20924</name>
</gene>
<evidence type="ECO:0000313" key="2">
    <source>
        <dbReference type="Proteomes" id="UP001152320"/>
    </source>
</evidence>
<dbReference type="EMBL" id="JAIZAY010000010">
    <property type="protein sequence ID" value="KAJ8034190.1"/>
    <property type="molecule type" value="Genomic_DNA"/>
</dbReference>
<organism evidence="1 2">
    <name type="scientific">Holothuria leucospilota</name>
    <name type="common">Black long sea cucumber</name>
    <name type="synonym">Mertensiothuria leucospilota</name>
    <dbReference type="NCBI Taxonomy" id="206669"/>
    <lineage>
        <taxon>Eukaryota</taxon>
        <taxon>Metazoa</taxon>
        <taxon>Echinodermata</taxon>
        <taxon>Eleutherozoa</taxon>
        <taxon>Echinozoa</taxon>
        <taxon>Holothuroidea</taxon>
        <taxon>Aspidochirotacea</taxon>
        <taxon>Aspidochirotida</taxon>
        <taxon>Holothuriidae</taxon>
        <taxon>Holothuria</taxon>
    </lineage>
</organism>